<dbReference type="SUPFAM" id="SSF52833">
    <property type="entry name" value="Thioredoxin-like"/>
    <property type="match status" value="1"/>
</dbReference>
<dbReference type="PROSITE" id="PS51456">
    <property type="entry name" value="MYOSIN_MOTOR"/>
    <property type="match status" value="1"/>
</dbReference>
<sequence length="1502" mass="169884">MQPARSLDAFRLERPLGPRADVIKEGYLIKKGHVLHTRKQRYFVLKPQALLYFRSQGTMNDARGVRGVVDLAATDIVSALPGSTNWFRIQKLHGQRGKAYKLDLQALDDNEMQAWIRALRDACRETVLVRQTMIRALSLKRQASGDAASTSAVPDAVALTNLRASFQVFHELLVLQLLVETINSSWGPPSQWSREQYQQLLRGIMLAQEQCGSAALDSNPILKEACSLRYQFEEIPDNHSKLLQSAETTQDSLDEGSASFAQPAVSIEAPTPKLRCPTICGYYLTFERLSEAVESDRAKSMPITPRTATLSKYAHMYLEEDYRQRKPWTTARSDGDDLLDSRCQQAGASNDKTNSMITNKLHQRFDHDQIYTFVHDHTLLCMNPYRLLKTSKFTSIYDEQVISTYSTALHASTELAPHPFAMAKSALNRLFVQQLNSGSHDATQALLLSGESGSGKTELAKELLKYFVLTASGQSASVNHASQVKLYTSSTKSTTQMRTEETRTINLLHSKGVAEHEIVLLDIFTDRWEEMTSVSHSKRLPQLHINGRFFGFYETLELLEEEEQLRLFLYNPLAAKRLSLVLGSNVVLEAFGHAGTQMNINSSRYSKSATLSVAFQDSATSFDITGCHLTPFMLEKTRVTSTQYSEAEQNFHILYAVVAGVNSSPQLHALAQELHLRDRTSENFAYLGFQKRKMAAWGEDETRKKDSEQLENVMKSFDDIPLPGDVQRTILRVLSAILWVGNLDFDHDANENIVLRRDDAGVFVQNLLGLETLEELEKAFGTKTLDMSSTSESFDVRLEKGQAQRVRDSFARLLYEFVFDFVICMLNAATADSTPSQNGVNTDAPASNAKIQIIDLFGFENLQVNSLEQLCINFMSEKLAFCTAKMVLSQYGGKSQIESQDLMVLFEQASGIFACLEESTVLHQAKALSTQEEKSKDENFVRVLCDKNEALRTLRSHLKGKDGIFLVDHTRELVKYDSTGFVRKNSALSHLRLLDPLLKSTNKQLVQMLSQSSIMSQQNVNEGKSKPMHRTAVGTFRAELQEIMNSCKMIENRDHRGSWPIYFQCIRPNSINKPMHFENDVVLKQVNAQLLSRRIVVQTVPKVCVALLWEVFWCRYQYLIPPIDRDSTMPILVGRIASLILNGDCESLSASVCESYVEFPSFEAFESLEILYEKKRQKAVIMLQSLYRMYRWRQKYVRAMTERHGLTQDLLSIYGDIEDDKRRSSKVASTLRKYAGNEEQLWEKIRQKKEELAEKQRAIKQLQSGMTALCAEGALLDGGLIHRILNDDEVRKMIESNSSIVIALREVSLNPQCLSSQLANPELRLFYDKLLALAQDTALTQATAQLTATSTSLEERVNTHLGTRKHLWNAVIEDERWVEHMDKLQEVSEEPEMLVFYMDDASFAAAIEEICLEIEQQALDTEIRELKQKLLNVEFSPALFGAIQQDPYLSEALRDPRVMSALQQVIINHDADPQVLRDAHIRDAFARLIDVATQLTHAAASN</sequence>
<dbReference type="EMBL" id="DAKRPA010000193">
    <property type="protein sequence ID" value="DAZ95718.1"/>
    <property type="molecule type" value="Genomic_DNA"/>
</dbReference>
<comment type="caution">
    <text evidence="6">Lacks conserved residue(s) required for the propagation of feature annotation.</text>
</comment>
<dbReference type="GO" id="GO:0016459">
    <property type="term" value="C:myosin complex"/>
    <property type="evidence" value="ECO:0007669"/>
    <property type="project" value="UniProtKB-KW"/>
</dbReference>
<evidence type="ECO:0000256" key="4">
    <source>
        <dbReference type="ARBA" id="ARBA00023175"/>
    </source>
</evidence>
<dbReference type="InterPro" id="IPR011993">
    <property type="entry name" value="PH-like_dom_sf"/>
</dbReference>
<dbReference type="PROSITE" id="PS00675">
    <property type="entry name" value="SIGMA54_INTERACT_1"/>
    <property type="match status" value="1"/>
</dbReference>
<dbReference type="PROSITE" id="PS50003">
    <property type="entry name" value="PH_DOMAIN"/>
    <property type="match status" value="1"/>
</dbReference>
<accession>A0AAV2YPN6</accession>
<dbReference type="Pfam" id="PF00063">
    <property type="entry name" value="Myosin_head"/>
    <property type="match status" value="1"/>
</dbReference>
<reference evidence="9" key="1">
    <citation type="submission" date="2022-11" db="EMBL/GenBank/DDBJ databases">
        <authorList>
            <person name="Morgan W.R."/>
            <person name="Tartar A."/>
        </authorList>
    </citation>
    <scope>NUCLEOTIDE SEQUENCE</scope>
    <source>
        <strain evidence="9">ARSEF 373</strain>
    </source>
</reference>
<proteinExistence type="inferred from homology"/>
<dbReference type="GO" id="GO:0051015">
    <property type="term" value="F:actin filament binding"/>
    <property type="evidence" value="ECO:0007669"/>
    <property type="project" value="TreeGrafter"/>
</dbReference>
<dbReference type="PRINTS" id="PR00193">
    <property type="entry name" value="MYOSINHEAVY"/>
</dbReference>
<dbReference type="InterPro" id="IPR025662">
    <property type="entry name" value="Sigma_54_int_dom_ATP-bd_1"/>
</dbReference>
<dbReference type="InterPro" id="IPR027417">
    <property type="entry name" value="P-loop_NTPase"/>
</dbReference>
<dbReference type="PROSITE" id="PS50096">
    <property type="entry name" value="IQ"/>
    <property type="match status" value="1"/>
</dbReference>
<dbReference type="Gene3D" id="1.10.10.820">
    <property type="match status" value="1"/>
</dbReference>
<evidence type="ECO:0000256" key="3">
    <source>
        <dbReference type="ARBA" id="ARBA00023123"/>
    </source>
</evidence>
<feature type="binding site" evidence="6">
    <location>
        <begin position="450"/>
        <end position="457"/>
    </location>
    <ligand>
        <name>ATP</name>
        <dbReference type="ChEBI" id="CHEBI:30616"/>
    </ligand>
</feature>
<comment type="caution">
    <text evidence="9">The sequence shown here is derived from an EMBL/GenBank/DDBJ whole genome shotgun (WGS) entry which is preliminary data.</text>
</comment>
<keyword evidence="5 6" id="KW-0009">Actin-binding</keyword>
<keyword evidence="10" id="KW-1185">Reference proteome</keyword>
<dbReference type="Gene3D" id="3.40.30.10">
    <property type="entry name" value="Glutaredoxin"/>
    <property type="match status" value="1"/>
</dbReference>
<name>A0AAV2YPN6_9STRA</name>
<reference evidence="9" key="2">
    <citation type="journal article" date="2023" name="Microbiol Resour">
        <title>Decontamination and Annotation of the Draft Genome Sequence of the Oomycete Lagenidium giganteum ARSEF 373.</title>
        <authorList>
            <person name="Morgan W.R."/>
            <person name="Tartar A."/>
        </authorList>
    </citation>
    <scope>NUCLEOTIDE SEQUENCE</scope>
    <source>
        <strain evidence="9">ARSEF 373</strain>
    </source>
</reference>
<comment type="similarity">
    <text evidence="6">Belongs to the TRAFAC class myosin-kinesin ATPase superfamily. Myosin family.</text>
</comment>
<evidence type="ECO:0000256" key="1">
    <source>
        <dbReference type="ARBA" id="ARBA00022741"/>
    </source>
</evidence>
<evidence type="ECO:0000313" key="10">
    <source>
        <dbReference type="Proteomes" id="UP001146120"/>
    </source>
</evidence>
<dbReference type="SMART" id="SM00233">
    <property type="entry name" value="PH"/>
    <property type="match status" value="1"/>
</dbReference>
<dbReference type="InterPro" id="IPR001849">
    <property type="entry name" value="PH_domain"/>
</dbReference>
<evidence type="ECO:0000256" key="6">
    <source>
        <dbReference type="PROSITE-ProRule" id="PRU00782"/>
    </source>
</evidence>
<dbReference type="GO" id="GO:0016020">
    <property type="term" value="C:membrane"/>
    <property type="evidence" value="ECO:0007669"/>
    <property type="project" value="TreeGrafter"/>
</dbReference>
<gene>
    <name evidence="9" type="ORF">N0F65_007124</name>
</gene>
<evidence type="ECO:0000259" key="8">
    <source>
        <dbReference type="PROSITE" id="PS51456"/>
    </source>
</evidence>
<dbReference type="SMART" id="SM00242">
    <property type="entry name" value="MYSc"/>
    <property type="match status" value="1"/>
</dbReference>
<evidence type="ECO:0000313" key="9">
    <source>
        <dbReference type="EMBL" id="DAZ95718.1"/>
    </source>
</evidence>
<dbReference type="GO" id="GO:0005524">
    <property type="term" value="F:ATP binding"/>
    <property type="evidence" value="ECO:0007669"/>
    <property type="project" value="UniProtKB-UniRule"/>
</dbReference>
<dbReference type="InterPro" id="IPR036961">
    <property type="entry name" value="Kinesin_motor_dom_sf"/>
</dbReference>
<feature type="domain" description="PH" evidence="7">
    <location>
        <begin position="21"/>
        <end position="124"/>
    </location>
</feature>
<keyword evidence="2 6" id="KW-0067">ATP-binding</keyword>
<dbReference type="SUPFAM" id="SSF52540">
    <property type="entry name" value="P-loop containing nucleoside triphosphate hydrolases"/>
    <property type="match status" value="1"/>
</dbReference>
<dbReference type="Proteomes" id="UP001146120">
    <property type="component" value="Unassembled WGS sequence"/>
</dbReference>
<evidence type="ECO:0000259" key="7">
    <source>
        <dbReference type="PROSITE" id="PS50003"/>
    </source>
</evidence>
<dbReference type="Pfam" id="PF00169">
    <property type="entry name" value="PH"/>
    <property type="match status" value="1"/>
</dbReference>
<dbReference type="InterPro" id="IPR001609">
    <property type="entry name" value="Myosin_head_motor_dom-like"/>
</dbReference>
<evidence type="ECO:0000256" key="2">
    <source>
        <dbReference type="ARBA" id="ARBA00022840"/>
    </source>
</evidence>
<dbReference type="GO" id="GO:0007015">
    <property type="term" value="P:actin filament organization"/>
    <property type="evidence" value="ECO:0007669"/>
    <property type="project" value="TreeGrafter"/>
</dbReference>
<evidence type="ECO:0000256" key="5">
    <source>
        <dbReference type="ARBA" id="ARBA00023203"/>
    </source>
</evidence>
<protein>
    <submittedName>
        <fullName evidence="9">Uncharacterized protein</fullName>
    </submittedName>
</protein>
<dbReference type="Gene3D" id="3.40.850.10">
    <property type="entry name" value="Kinesin motor domain"/>
    <property type="match status" value="2"/>
</dbReference>
<keyword evidence="1 6" id="KW-0547">Nucleotide-binding</keyword>
<dbReference type="PANTHER" id="PTHR13140:SF845">
    <property type="entry name" value="MYOSIN-LIKE PROTEIN"/>
    <property type="match status" value="1"/>
</dbReference>
<dbReference type="SUPFAM" id="SSF50729">
    <property type="entry name" value="PH domain-like"/>
    <property type="match status" value="1"/>
</dbReference>
<dbReference type="InterPro" id="IPR036249">
    <property type="entry name" value="Thioredoxin-like_sf"/>
</dbReference>
<dbReference type="Gene3D" id="1.20.58.530">
    <property type="match status" value="1"/>
</dbReference>
<keyword evidence="4 6" id="KW-0505">Motor protein</keyword>
<keyword evidence="3 6" id="KW-0518">Myosin</keyword>
<dbReference type="Gene3D" id="2.30.29.30">
    <property type="entry name" value="Pleckstrin-homology domain (PH domain)/Phosphotyrosine-binding domain (PTB)"/>
    <property type="match status" value="1"/>
</dbReference>
<dbReference type="PANTHER" id="PTHR13140">
    <property type="entry name" value="MYOSIN"/>
    <property type="match status" value="1"/>
</dbReference>
<feature type="domain" description="Myosin motor" evidence="8">
    <location>
        <begin position="341"/>
        <end position="1086"/>
    </location>
</feature>
<dbReference type="GO" id="GO:0005737">
    <property type="term" value="C:cytoplasm"/>
    <property type="evidence" value="ECO:0007669"/>
    <property type="project" value="TreeGrafter"/>
</dbReference>
<dbReference type="Gene3D" id="1.20.120.720">
    <property type="entry name" value="Myosin VI head, motor domain, U50 subdomain"/>
    <property type="match status" value="1"/>
</dbReference>
<dbReference type="GO" id="GO:0000146">
    <property type="term" value="F:microfilament motor activity"/>
    <property type="evidence" value="ECO:0007669"/>
    <property type="project" value="TreeGrafter"/>
</dbReference>
<organism evidence="9 10">
    <name type="scientific">Lagenidium giganteum</name>
    <dbReference type="NCBI Taxonomy" id="4803"/>
    <lineage>
        <taxon>Eukaryota</taxon>
        <taxon>Sar</taxon>
        <taxon>Stramenopiles</taxon>
        <taxon>Oomycota</taxon>
        <taxon>Peronosporomycetes</taxon>
        <taxon>Pythiales</taxon>
        <taxon>Pythiaceae</taxon>
    </lineage>
</organism>